<reference evidence="1" key="1">
    <citation type="submission" date="2023-11" db="EMBL/GenBank/DDBJ databases">
        <authorList>
            <person name="Poullet M."/>
        </authorList>
    </citation>
    <scope>NUCLEOTIDE SEQUENCE</scope>
    <source>
        <strain evidence="1">E1834</strain>
    </source>
</reference>
<evidence type="ECO:0000313" key="1">
    <source>
        <dbReference type="EMBL" id="CAK5100481.1"/>
    </source>
</evidence>
<comment type="caution">
    <text evidence="1">The sequence shown here is derived from an EMBL/GenBank/DDBJ whole genome shotgun (WGS) entry which is preliminary data.</text>
</comment>
<gene>
    <name evidence="1" type="ORF">MENTE1834_LOCUS42072</name>
</gene>
<organism evidence="1 2">
    <name type="scientific">Meloidogyne enterolobii</name>
    <name type="common">Root-knot nematode worm</name>
    <name type="synonym">Meloidogyne mayaguensis</name>
    <dbReference type="NCBI Taxonomy" id="390850"/>
    <lineage>
        <taxon>Eukaryota</taxon>
        <taxon>Metazoa</taxon>
        <taxon>Ecdysozoa</taxon>
        <taxon>Nematoda</taxon>
        <taxon>Chromadorea</taxon>
        <taxon>Rhabditida</taxon>
        <taxon>Tylenchina</taxon>
        <taxon>Tylenchomorpha</taxon>
        <taxon>Tylenchoidea</taxon>
        <taxon>Meloidogynidae</taxon>
        <taxon>Meloidogyninae</taxon>
        <taxon>Meloidogyne</taxon>
    </lineage>
</organism>
<proteinExistence type="predicted"/>
<accession>A0ACB1ARS5</accession>
<name>A0ACB1ARS5_MELEN</name>
<sequence length="177" mass="21827">MQEYDREYYQKNKDKRREHDREYYQNNKEKKLEYGRKYYQNNKERVKERNQEYNRKYREKMENKQASLQSVYPKERNVHPDNEENSFVNTQNDAFGNKGKLPIFYEEDIQYEENLSNQADEEFNKDKTEISVDEQNQTLVEEPNKIRENYMNQIDLNEENYPFDLNEKPEGIDENVC</sequence>
<keyword evidence="2" id="KW-1185">Reference proteome</keyword>
<dbReference type="Proteomes" id="UP001497535">
    <property type="component" value="Unassembled WGS sequence"/>
</dbReference>
<evidence type="ECO:0000313" key="2">
    <source>
        <dbReference type="Proteomes" id="UP001497535"/>
    </source>
</evidence>
<protein>
    <submittedName>
        <fullName evidence="1">Uncharacterized protein</fullName>
    </submittedName>
</protein>
<dbReference type="EMBL" id="CAVMJV010000108">
    <property type="protein sequence ID" value="CAK5100481.1"/>
    <property type="molecule type" value="Genomic_DNA"/>
</dbReference>